<evidence type="ECO:0000313" key="2">
    <source>
        <dbReference type="EMBL" id="KAF7839679.1"/>
    </source>
</evidence>
<gene>
    <name evidence="2" type="ORF">G2W53_008161</name>
</gene>
<accession>A0A834X7S0</accession>
<organism evidence="2 3">
    <name type="scientific">Senna tora</name>
    <dbReference type="NCBI Taxonomy" id="362788"/>
    <lineage>
        <taxon>Eukaryota</taxon>
        <taxon>Viridiplantae</taxon>
        <taxon>Streptophyta</taxon>
        <taxon>Embryophyta</taxon>
        <taxon>Tracheophyta</taxon>
        <taxon>Spermatophyta</taxon>
        <taxon>Magnoliopsida</taxon>
        <taxon>eudicotyledons</taxon>
        <taxon>Gunneridae</taxon>
        <taxon>Pentapetalae</taxon>
        <taxon>rosids</taxon>
        <taxon>fabids</taxon>
        <taxon>Fabales</taxon>
        <taxon>Fabaceae</taxon>
        <taxon>Caesalpinioideae</taxon>
        <taxon>Cassia clade</taxon>
        <taxon>Senna</taxon>
    </lineage>
</organism>
<dbReference type="EMBL" id="JAAIUW010000003">
    <property type="protein sequence ID" value="KAF7839679.1"/>
    <property type="molecule type" value="Genomic_DNA"/>
</dbReference>
<name>A0A834X7S0_9FABA</name>
<feature type="region of interest" description="Disordered" evidence="1">
    <location>
        <begin position="1"/>
        <end position="28"/>
    </location>
</feature>
<reference evidence="2" key="1">
    <citation type="submission" date="2020-09" db="EMBL/GenBank/DDBJ databases">
        <title>Genome-Enabled Discovery of Anthraquinone Biosynthesis in Senna tora.</title>
        <authorList>
            <person name="Kang S.-H."/>
            <person name="Pandey R.P."/>
            <person name="Lee C.-M."/>
            <person name="Sim J.-S."/>
            <person name="Jeong J.-T."/>
            <person name="Choi B.-S."/>
            <person name="Jung M."/>
            <person name="Ginzburg D."/>
            <person name="Zhao K."/>
            <person name="Won S.Y."/>
            <person name="Oh T.-J."/>
            <person name="Yu Y."/>
            <person name="Kim N.-H."/>
            <person name="Lee O.R."/>
            <person name="Lee T.-H."/>
            <person name="Bashyal P."/>
            <person name="Kim T.-S."/>
            <person name="Lee W.-H."/>
            <person name="Kawkins C."/>
            <person name="Kim C.-K."/>
            <person name="Kim J.S."/>
            <person name="Ahn B.O."/>
            <person name="Rhee S.Y."/>
            <person name="Sohng J.K."/>
        </authorList>
    </citation>
    <scope>NUCLEOTIDE SEQUENCE</scope>
    <source>
        <tissue evidence="2">Leaf</tissue>
    </source>
</reference>
<sequence>MQGRGETLHQEMKIEEGKARSTFKGPAE</sequence>
<protein>
    <submittedName>
        <fullName evidence="2">Uncharacterized protein</fullName>
    </submittedName>
</protein>
<feature type="compositionally biased region" description="Basic and acidic residues" evidence="1">
    <location>
        <begin position="1"/>
        <end position="19"/>
    </location>
</feature>
<evidence type="ECO:0000256" key="1">
    <source>
        <dbReference type="SAM" id="MobiDB-lite"/>
    </source>
</evidence>
<dbReference type="AlphaFoldDB" id="A0A834X7S0"/>
<evidence type="ECO:0000313" key="3">
    <source>
        <dbReference type="Proteomes" id="UP000634136"/>
    </source>
</evidence>
<proteinExistence type="predicted"/>
<keyword evidence="3" id="KW-1185">Reference proteome</keyword>
<dbReference type="Proteomes" id="UP000634136">
    <property type="component" value="Unassembled WGS sequence"/>
</dbReference>
<comment type="caution">
    <text evidence="2">The sequence shown here is derived from an EMBL/GenBank/DDBJ whole genome shotgun (WGS) entry which is preliminary data.</text>
</comment>